<accession>A0ABR9UVL7</accession>
<dbReference type="EMBL" id="JADEWN010000052">
    <property type="protein sequence ID" value="MBE9192345.1"/>
    <property type="molecule type" value="Genomic_DNA"/>
</dbReference>
<dbReference type="Proteomes" id="UP000651156">
    <property type="component" value="Unassembled WGS sequence"/>
</dbReference>
<sequence>MKSEAVNVFVYGTLKPGEINYQRYCADKVLTVKRAIAFGQLYHLPFGYPAMTLGSDCVKGFVLSFPNVEVLNYLDLLEDYHPRRPIEENEYYRQQIDTYNLDLTSLSSAWVYLMTPKQVNTFGGRRLPDGWWSGCLP</sequence>
<evidence type="ECO:0000313" key="3">
    <source>
        <dbReference type="Proteomes" id="UP000651156"/>
    </source>
</evidence>
<proteinExistence type="predicted"/>
<feature type="domain" description="Gamma-glutamylcyclotransferase AIG2-like" evidence="1">
    <location>
        <begin position="8"/>
        <end position="133"/>
    </location>
</feature>
<dbReference type="InterPro" id="IPR036568">
    <property type="entry name" value="GGCT-like_sf"/>
</dbReference>
<dbReference type="Gene3D" id="3.10.490.10">
    <property type="entry name" value="Gamma-glutamyl cyclotransferase-like"/>
    <property type="match status" value="1"/>
</dbReference>
<dbReference type="CDD" id="cd06661">
    <property type="entry name" value="GGCT_like"/>
    <property type="match status" value="1"/>
</dbReference>
<reference evidence="2 3" key="1">
    <citation type="submission" date="2020-10" db="EMBL/GenBank/DDBJ databases">
        <authorList>
            <person name="Castelo-Branco R."/>
            <person name="Eusebio N."/>
            <person name="Adriana R."/>
            <person name="Vieira A."/>
            <person name="Brugerolle De Fraissinette N."/>
            <person name="Rezende De Castro R."/>
            <person name="Schneider M.P."/>
            <person name="Vasconcelos V."/>
            <person name="Leao P.N."/>
        </authorList>
    </citation>
    <scope>NUCLEOTIDE SEQUENCE [LARGE SCALE GENOMIC DNA]</scope>
    <source>
        <strain evidence="2 3">LEGE 06123</strain>
    </source>
</reference>
<keyword evidence="3" id="KW-1185">Reference proteome</keyword>
<dbReference type="Pfam" id="PF06094">
    <property type="entry name" value="GGACT"/>
    <property type="match status" value="1"/>
</dbReference>
<name>A0ABR9UVL7_9CHRO</name>
<dbReference type="SUPFAM" id="SSF110857">
    <property type="entry name" value="Gamma-glutamyl cyclotransferase-like"/>
    <property type="match status" value="1"/>
</dbReference>
<comment type="caution">
    <text evidence="2">The sequence shown here is derived from an EMBL/GenBank/DDBJ whole genome shotgun (WGS) entry which is preliminary data.</text>
</comment>
<dbReference type="InterPro" id="IPR013024">
    <property type="entry name" value="GGCT-like"/>
</dbReference>
<evidence type="ECO:0000313" key="2">
    <source>
        <dbReference type="EMBL" id="MBE9192345.1"/>
    </source>
</evidence>
<evidence type="ECO:0000259" key="1">
    <source>
        <dbReference type="Pfam" id="PF06094"/>
    </source>
</evidence>
<dbReference type="RefSeq" id="WP_193933775.1">
    <property type="nucleotide sequence ID" value="NZ_CAWPMZ010000088.1"/>
</dbReference>
<organism evidence="2 3">
    <name type="scientific">Gloeocapsopsis crepidinum LEGE 06123</name>
    <dbReference type="NCBI Taxonomy" id="588587"/>
    <lineage>
        <taxon>Bacteria</taxon>
        <taxon>Bacillati</taxon>
        <taxon>Cyanobacteriota</taxon>
        <taxon>Cyanophyceae</taxon>
        <taxon>Oscillatoriophycideae</taxon>
        <taxon>Chroococcales</taxon>
        <taxon>Chroococcaceae</taxon>
        <taxon>Gloeocapsopsis</taxon>
    </lineage>
</organism>
<dbReference type="InterPro" id="IPR009288">
    <property type="entry name" value="AIG2-like_dom"/>
</dbReference>
<gene>
    <name evidence="2" type="ORF">IQ230_18720</name>
</gene>
<protein>
    <submittedName>
        <fullName evidence="2">Gamma-glutamylcyclotransferase</fullName>
    </submittedName>
</protein>